<dbReference type="SUPFAM" id="SSF53474">
    <property type="entry name" value="alpha/beta-Hydrolases"/>
    <property type="match status" value="1"/>
</dbReference>
<dbReference type="EMBL" id="JBEFKJ010000040">
    <property type="protein sequence ID" value="KAL2037445.1"/>
    <property type="molecule type" value="Genomic_DNA"/>
</dbReference>
<dbReference type="Gene3D" id="3.40.50.1820">
    <property type="entry name" value="alpha/beta hydrolase"/>
    <property type="match status" value="1"/>
</dbReference>
<dbReference type="InterPro" id="IPR050266">
    <property type="entry name" value="AB_hydrolase_sf"/>
</dbReference>
<keyword evidence="2" id="KW-0378">Hydrolase</keyword>
<dbReference type="PIRSF" id="PIRSF005539">
    <property type="entry name" value="Pept_S33_TRI_F1"/>
    <property type="match status" value="1"/>
</dbReference>
<keyword evidence="5" id="KW-1185">Reference proteome</keyword>
<sequence>MTKRIAQEGLIPFNVPAANKPCHTWYRIVGDLSSSSTPLVTLHGGPGACHEYLLPLRDLNVENCIPIIFYDQIGNGRSTRLREKSGDEEFWTEELFRAELDNMVDHLDLRSRGFDILGQSWGGMLASKYAALHPKGLRKLVLANTCASVKLLLEGTNVLRAQLPKDVQEVLDKCEKEENVESEEYEQACVVFYKRHLCRLDPWPKEVEAALGHLKDDPTVYKTMYGPSELVSTGNLKNWSAIDEAHNIMVPTLLINGKYDEVQDVAVAPFFEQISKVKWVTLEQSSHMGHFEERKRFMEIVGRFLSG</sequence>
<evidence type="ECO:0000259" key="3">
    <source>
        <dbReference type="Pfam" id="PF00561"/>
    </source>
</evidence>
<reference evidence="4 5" key="1">
    <citation type="submission" date="2024-09" db="EMBL/GenBank/DDBJ databases">
        <title>Rethinking Asexuality: The Enigmatic Case of Functional Sexual Genes in Lepraria (Stereocaulaceae).</title>
        <authorList>
            <person name="Doellman M."/>
            <person name="Sun Y."/>
            <person name="Barcenas-Pena A."/>
            <person name="Lumbsch H.T."/>
            <person name="Grewe F."/>
        </authorList>
    </citation>
    <scope>NUCLEOTIDE SEQUENCE [LARGE SCALE GENOMIC DNA]</scope>
    <source>
        <strain evidence="4 5">Mercado 3170</strain>
    </source>
</reference>
<comment type="similarity">
    <text evidence="1">Belongs to the peptidase S33 family.</text>
</comment>
<dbReference type="InterPro" id="IPR005945">
    <property type="entry name" value="Pro_imino_pep"/>
</dbReference>
<dbReference type="Proteomes" id="UP001590950">
    <property type="component" value="Unassembled WGS sequence"/>
</dbReference>
<evidence type="ECO:0000313" key="5">
    <source>
        <dbReference type="Proteomes" id="UP001590950"/>
    </source>
</evidence>
<dbReference type="PANTHER" id="PTHR43798">
    <property type="entry name" value="MONOACYLGLYCEROL LIPASE"/>
    <property type="match status" value="1"/>
</dbReference>
<accession>A0ABR3ZV10</accession>
<dbReference type="PRINTS" id="PR00793">
    <property type="entry name" value="PROAMNOPTASE"/>
</dbReference>
<comment type="caution">
    <text evidence="4">The sequence shown here is derived from an EMBL/GenBank/DDBJ whole genome shotgun (WGS) entry which is preliminary data.</text>
</comment>
<proteinExistence type="inferred from homology"/>
<name>A0ABR3ZV10_9LECA</name>
<dbReference type="PANTHER" id="PTHR43798:SF33">
    <property type="entry name" value="HYDROLASE, PUTATIVE (AFU_ORTHOLOGUE AFUA_2G14860)-RELATED"/>
    <property type="match status" value="1"/>
</dbReference>
<evidence type="ECO:0000256" key="1">
    <source>
        <dbReference type="ARBA" id="ARBA00010088"/>
    </source>
</evidence>
<organism evidence="4 5">
    <name type="scientific">Stereocaulon virgatum</name>
    <dbReference type="NCBI Taxonomy" id="373712"/>
    <lineage>
        <taxon>Eukaryota</taxon>
        <taxon>Fungi</taxon>
        <taxon>Dikarya</taxon>
        <taxon>Ascomycota</taxon>
        <taxon>Pezizomycotina</taxon>
        <taxon>Lecanoromycetes</taxon>
        <taxon>OSLEUM clade</taxon>
        <taxon>Lecanoromycetidae</taxon>
        <taxon>Lecanorales</taxon>
        <taxon>Lecanorineae</taxon>
        <taxon>Stereocaulaceae</taxon>
        <taxon>Stereocaulon</taxon>
    </lineage>
</organism>
<evidence type="ECO:0000313" key="4">
    <source>
        <dbReference type="EMBL" id="KAL2037445.1"/>
    </source>
</evidence>
<protein>
    <recommendedName>
        <fullName evidence="3">AB hydrolase-1 domain-containing protein</fullName>
    </recommendedName>
</protein>
<dbReference type="InterPro" id="IPR000073">
    <property type="entry name" value="AB_hydrolase_1"/>
</dbReference>
<feature type="domain" description="AB hydrolase-1" evidence="3">
    <location>
        <begin position="38"/>
        <end position="293"/>
    </location>
</feature>
<gene>
    <name evidence="4" type="ORF">N7G274_009725</name>
</gene>
<dbReference type="InterPro" id="IPR029058">
    <property type="entry name" value="AB_hydrolase_fold"/>
</dbReference>
<dbReference type="Pfam" id="PF00561">
    <property type="entry name" value="Abhydrolase_1"/>
    <property type="match status" value="1"/>
</dbReference>
<dbReference type="NCBIfam" id="TIGR01250">
    <property type="entry name" value="pro_imino_pep_2"/>
    <property type="match status" value="1"/>
</dbReference>
<dbReference type="InterPro" id="IPR002410">
    <property type="entry name" value="Peptidase_S33"/>
</dbReference>
<evidence type="ECO:0000256" key="2">
    <source>
        <dbReference type="ARBA" id="ARBA00022801"/>
    </source>
</evidence>